<accession>A0A5B7EKB0</accession>
<sequence length="219" mass="23902">MIGGSSGRCGWARRACRQASRQERQGGKARARKARAKLLQEGTSMEAERRGTGRRGRRRHVGRGWSARRDWAEGGGPHVPRRPPNTIATRRGPPRARRDWLTTLPPTDATLLTPAGGYTLHAEPARCNSGSVAPLFRATVLALCEGHQWSGVRNVRTAARRCPPLSLPPVGLCRGHCSPAGTHFLPHLHLQQVPLREENAEGTALPEKHTRCPADGNAE</sequence>
<dbReference type="Proteomes" id="UP000324222">
    <property type="component" value="Unassembled WGS sequence"/>
</dbReference>
<dbReference type="EMBL" id="VSRR010002897">
    <property type="protein sequence ID" value="MPC33758.1"/>
    <property type="molecule type" value="Genomic_DNA"/>
</dbReference>
<protein>
    <submittedName>
        <fullName evidence="2">Uncharacterized protein</fullName>
    </submittedName>
</protein>
<evidence type="ECO:0000313" key="2">
    <source>
        <dbReference type="EMBL" id="MPC33758.1"/>
    </source>
</evidence>
<organism evidence="2 3">
    <name type="scientific">Portunus trituberculatus</name>
    <name type="common">Swimming crab</name>
    <name type="synonym">Neptunus trituberculatus</name>
    <dbReference type="NCBI Taxonomy" id="210409"/>
    <lineage>
        <taxon>Eukaryota</taxon>
        <taxon>Metazoa</taxon>
        <taxon>Ecdysozoa</taxon>
        <taxon>Arthropoda</taxon>
        <taxon>Crustacea</taxon>
        <taxon>Multicrustacea</taxon>
        <taxon>Malacostraca</taxon>
        <taxon>Eumalacostraca</taxon>
        <taxon>Eucarida</taxon>
        <taxon>Decapoda</taxon>
        <taxon>Pleocyemata</taxon>
        <taxon>Brachyura</taxon>
        <taxon>Eubrachyura</taxon>
        <taxon>Portunoidea</taxon>
        <taxon>Portunidae</taxon>
        <taxon>Portuninae</taxon>
        <taxon>Portunus</taxon>
    </lineage>
</organism>
<name>A0A5B7EKB0_PORTR</name>
<feature type="region of interest" description="Disordered" evidence="1">
    <location>
        <begin position="1"/>
        <end position="101"/>
    </location>
</feature>
<feature type="compositionally biased region" description="Basic residues" evidence="1">
    <location>
        <begin position="52"/>
        <end position="62"/>
    </location>
</feature>
<feature type="compositionally biased region" description="Basic residues" evidence="1">
    <location>
        <begin position="27"/>
        <end position="36"/>
    </location>
</feature>
<dbReference type="AlphaFoldDB" id="A0A5B7EKB0"/>
<feature type="region of interest" description="Disordered" evidence="1">
    <location>
        <begin position="200"/>
        <end position="219"/>
    </location>
</feature>
<evidence type="ECO:0000256" key="1">
    <source>
        <dbReference type="SAM" id="MobiDB-lite"/>
    </source>
</evidence>
<gene>
    <name evidence="2" type="ORF">E2C01_027120</name>
</gene>
<keyword evidence="3" id="KW-1185">Reference proteome</keyword>
<evidence type="ECO:0000313" key="3">
    <source>
        <dbReference type="Proteomes" id="UP000324222"/>
    </source>
</evidence>
<proteinExistence type="predicted"/>
<reference evidence="2 3" key="1">
    <citation type="submission" date="2019-05" db="EMBL/GenBank/DDBJ databases">
        <title>Another draft genome of Portunus trituberculatus and its Hox gene families provides insights of decapod evolution.</title>
        <authorList>
            <person name="Jeong J.-H."/>
            <person name="Song I."/>
            <person name="Kim S."/>
            <person name="Choi T."/>
            <person name="Kim D."/>
            <person name="Ryu S."/>
            <person name="Kim W."/>
        </authorList>
    </citation>
    <scope>NUCLEOTIDE SEQUENCE [LARGE SCALE GENOMIC DNA]</scope>
    <source>
        <tissue evidence="2">Muscle</tissue>
    </source>
</reference>
<comment type="caution">
    <text evidence="2">The sequence shown here is derived from an EMBL/GenBank/DDBJ whole genome shotgun (WGS) entry which is preliminary data.</text>
</comment>